<dbReference type="OMA" id="ADFKRVW"/>
<protein>
    <submittedName>
        <fullName evidence="2">Uncharacterized protein</fullName>
    </submittedName>
</protein>
<dbReference type="InterPro" id="IPR019188">
    <property type="entry name" value="SNAPC1"/>
</dbReference>
<name>A0A7N0TZH8_KALFE</name>
<evidence type="ECO:0000313" key="3">
    <source>
        <dbReference type="Proteomes" id="UP000594263"/>
    </source>
</evidence>
<organism evidence="2 3">
    <name type="scientific">Kalanchoe fedtschenkoi</name>
    <name type="common">Lavender scallops</name>
    <name type="synonym">South American air plant</name>
    <dbReference type="NCBI Taxonomy" id="63787"/>
    <lineage>
        <taxon>Eukaryota</taxon>
        <taxon>Viridiplantae</taxon>
        <taxon>Streptophyta</taxon>
        <taxon>Embryophyta</taxon>
        <taxon>Tracheophyta</taxon>
        <taxon>Spermatophyta</taxon>
        <taxon>Magnoliopsida</taxon>
        <taxon>eudicotyledons</taxon>
        <taxon>Gunneridae</taxon>
        <taxon>Pentapetalae</taxon>
        <taxon>Saxifragales</taxon>
        <taxon>Crassulaceae</taxon>
        <taxon>Kalanchoe</taxon>
    </lineage>
</organism>
<dbReference type="Proteomes" id="UP000594263">
    <property type="component" value="Unplaced"/>
</dbReference>
<evidence type="ECO:0000256" key="1">
    <source>
        <dbReference type="SAM" id="MobiDB-lite"/>
    </source>
</evidence>
<dbReference type="Gramene" id="Kaladp0048s0755.1.v1.1">
    <property type="protein sequence ID" value="Kaladp0048s0755.1.v1.1"/>
    <property type="gene ID" value="Kaladp0048s0755.v1.1"/>
</dbReference>
<feature type="compositionally biased region" description="Polar residues" evidence="1">
    <location>
        <begin position="246"/>
        <end position="260"/>
    </location>
</feature>
<dbReference type="GO" id="GO:0043565">
    <property type="term" value="F:sequence-specific DNA binding"/>
    <property type="evidence" value="ECO:0007669"/>
    <property type="project" value="TreeGrafter"/>
</dbReference>
<dbReference type="PANTHER" id="PTHR15131">
    <property type="entry name" value="SMALL NUCLEAR RNA ACTIVATING COMPLEX, POLYPEPTIDE 1"/>
    <property type="match status" value="1"/>
</dbReference>
<dbReference type="AlphaFoldDB" id="A0A7N0TZH8"/>
<sequence length="302" mass="34870">MDISSFKLDIDELLDEFAQNGFTTLADMKQVWLSRKFSYIYEASPTTHMGLFMQSLYSHTLGRMIFGATLSHRLGGLYCLYCLYETQPFKPSYKIYLSLGDLKHLKNLTAEANKSGVKVVPHLIKRMLNNNLFLIGLVDINEVSTLERVNELTTLQNDQARIAYKKLFENTQIERFLDFDMGAELGLDEIKKSTTEYARAKKMAISEASRVVDVQNIEHIAGNKKLIGDVIEDINTEWKEQKELFHQQTGSNQLQTSQEEQYLPIEPAPEPEEQPQDEENEDEEFNQDVEFDQELHRLLSFP</sequence>
<dbReference type="GO" id="GO:0042796">
    <property type="term" value="P:snRNA transcription by RNA polymerase III"/>
    <property type="evidence" value="ECO:0007669"/>
    <property type="project" value="TreeGrafter"/>
</dbReference>
<keyword evidence="3" id="KW-1185">Reference proteome</keyword>
<proteinExistence type="predicted"/>
<dbReference type="EnsemblPlants" id="Kaladp0048s0755.1.v1.1">
    <property type="protein sequence ID" value="Kaladp0048s0755.1.v1.1"/>
    <property type="gene ID" value="Kaladp0048s0755.v1.1"/>
</dbReference>
<accession>A0A7N0TZH8</accession>
<evidence type="ECO:0000313" key="2">
    <source>
        <dbReference type="EnsemblPlants" id="Kaladp0048s0755.1.v1.1"/>
    </source>
</evidence>
<dbReference type="GO" id="GO:0042795">
    <property type="term" value="P:snRNA transcription by RNA polymerase II"/>
    <property type="evidence" value="ECO:0007669"/>
    <property type="project" value="TreeGrafter"/>
</dbReference>
<dbReference type="Pfam" id="PF09808">
    <property type="entry name" value="SNAPC1"/>
    <property type="match status" value="1"/>
</dbReference>
<feature type="compositionally biased region" description="Acidic residues" evidence="1">
    <location>
        <begin position="269"/>
        <end position="292"/>
    </location>
</feature>
<reference evidence="2" key="1">
    <citation type="submission" date="2021-01" db="UniProtKB">
        <authorList>
            <consortium name="EnsemblPlants"/>
        </authorList>
    </citation>
    <scope>IDENTIFICATION</scope>
</reference>
<dbReference type="PANTHER" id="PTHR15131:SF3">
    <property type="entry name" value="SNRNA-ACTIVATING PROTEIN COMPLEX SUBUNIT 1"/>
    <property type="match status" value="1"/>
</dbReference>
<dbReference type="GO" id="GO:0019185">
    <property type="term" value="C:snRNA-activating protein complex"/>
    <property type="evidence" value="ECO:0007669"/>
    <property type="project" value="TreeGrafter"/>
</dbReference>
<feature type="region of interest" description="Disordered" evidence="1">
    <location>
        <begin position="245"/>
        <end position="292"/>
    </location>
</feature>